<accession>A0A2P2GGH7</accession>
<comment type="caution">
    <text evidence="2">The sequence shown here is derived from an EMBL/GenBank/DDBJ whole genome shotgun (WGS) entry which is preliminary data.</text>
</comment>
<name>A0A2P2GGH7_STREW</name>
<evidence type="ECO:0000313" key="3">
    <source>
        <dbReference type="Proteomes" id="UP000265325"/>
    </source>
</evidence>
<gene>
    <name evidence="2" type="ORF">VO63_31570</name>
</gene>
<dbReference type="EMBL" id="LAQS01000073">
    <property type="protein sequence ID" value="KKZ69959.1"/>
    <property type="molecule type" value="Genomic_DNA"/>
</dbReference>
<reference evidence="2 3" key="1">
    <citation type="submission" date="2015-05" db="EMBL/GenBank/DDBJ databases">
        <title>Draft Genome assembly of Streptomyces showdoensis.</title>
        <authorList>
            <person name="Thapa K.K."/>
            <person name="Metsa-Ketela M."/>
        </authorList>
    </citation>
    <scope>NUCLEOTIDE SEQUENCE [LARGE SCALE GENOMIC DNA]</scope>
    <source>
        <strain evidence="2 3">ATCC 15227</strain>
    </source>
</reference>
<protein>
    <submittedName>
        <fullName evidence="2">Uncharacterized protein</fullName>
    </submittedName>
</protein>
<keyword evidence="3" id="KW-1185">Reference proteome</keyword>
<evidence type="ECO:0000313" key="2">
    <source>
        <dbReference type="EMBL" id="KKZ69959.1"/>
    </source>
</evidence>
<organism evidence="2 3">
    <name type="scientific">Streptomyces showdoensis</name>
    <dbReference type="NCBI Taxonomy" id="68268"/>
    <lineage>
        <taxon>Bacteria</taxon>
        <taxon>Bacillati</taxon>
        <taxon>Actinomycetota</taxon>
        <taxon>Actinomycetes</taxon>
        <taxon>Kitasatosporales</taxon>
        <taxon>Streptomycetaceae</taxon>
        <taxon>Streptomyces</taxon>
    </lineage>
</organism>
<dbReference type="AlphaFoldDB" id="A0A2P2GGH7"/>
<dbReference type="Proteomes" id="UP000265325">
    <property type="component" value="Unassembled WGS sequence"/>
</dbReference>
<proteinExistence type="predicted"/>
<feature type="region of interest" description="Disordered" evidence="1">
    <location>
        <begin position="1"/>
        <end position="27"/>
    </location>
</feature>
<feature type="region of interest" description="Disordered" evidence="1">
    <location>
        <begin position="68"/>
        <end position="92"/>
    </location>
</feature>
<sequence length="92" mass="9553">MEWEVQHQWVTTPPPPPSPTAQCQPQVHRPYRAARSAVTSVVKRCLSSHPASSGGTIEAITVVISDASASSQAKAMRSGSTADHGSQAGASS</sequence>
<evidence type="ECO:0000256" key="1">
    <source>
        <dbReference type="SAM" id="MobiDB-lite"/>
    </source>
</evidence>